<gene>
    <name evidence="2" type="ORF">E4Q23_02575</name>
</gene>
<feature type="chain" id="PRO_5045735893" description="DUF5666 domain-containing protein" evidence="1">
    <location>
        <begin position="37"/>
        <end position="212"/>
    </location>
</feature>
<reference evidence="2 3" key="1">
    <citation type="submission" date="2019-03" db="EMBL/GenBank/DDBJ databases">
        <title>Metabolic reconstructions from genomes of highly enriched 'Candidatus Accumulibacter' and 'Candidatus Competibacter' bioreactor populations.</title>
        <authorList>
            <person name="Annavajhala M.K."/>
            <person name="Welles L."/>
            <person name="Abbas B."/>
            <person name="Sorokin D."/>
            <person name="Park H."/>
            <person name="Van Loosdrecht M."/>
            <person name="Chandran K."/>
        </authorList>
    </citation>
    <scope>NUCLEOTIDE SEQUENCE [LARGE SCALE GENOMIC DNA]</scope>
    <source>
        <strain evidence="2 3">SBR_S</strain>
    </source>
</reference>
<dbReference type="Proteomes" id="UP000749010">
    <property type="component" value="Unassembled WGS sequence"/>
</dbReference>
<keyword evidence="3" id="KW-1185">Reference proteome</keyword>
<feature type="signal peptide" evidence="1">
    <location>
        <begin position="1"/>
        <end position="36"/>
    </location>
</feature>
<keyword evidence="1" id="KW-0732">Signal</keyword>
<dbReference type="EMBL" id="SPMY01000007">
    <property type="protein sequence ID" value="NMQ26737.1"/>
    <property type="molecule type" value="Genomic_DNA"/>
</dbReference>
<proteinExistence type="predicted"/>
<evidence type="ECO:0000256" key="1">
    <source>
        <dbReference type="SAM" id="SignalP"/>
    </source>
</evidence>
<comment type="caution">
    <text evidence="2">The sequence shown here is derived from an EMBL/GenBank/DDBJ whole genome shotgun (WGS) entry which is preliminary data.</text>
</comment>
<sequence>MRFRTSRTSRTSRTIRTIRSLVATAALALLPFAVSAQQAPESAVMTASAPGEFVGMVEAQVSLAVKAIDKATRAVVLQNEQGEETVITASDAVKNFDQIKVGDRVVASYTQTLVMKLKKGGGELRVRIDSSSQQSAKPGDKPAAAVVDDVAFIADVDAVDRKTQMITLRGAKKTVKLKIKDPEQLKLINKGDQIEGVYSEAVAVSVLPAAAK</sequence>
<organism evidence="2 3">
    <name type="scientific">Candidatus Accumulibacter phosphatis</name>
    <dbReference type="NCBI Taxonomy" id="327160"/>
    <lineage>
        <taxon>Bacteria</taxon>
        <taxon>Pseudomonadati</taxon>
        <taxon>Pseudomonadota</taxon>
        <taxon>Betaproteobacteria</taxon>
        <taxon>Candidatus Accumulibacter</taxon>
    </lineage>
</organism>
<accession>A0ABX1TV92</accession>
<protein>
    <recommendedName>
        <fullName evidence="4">DUF5666 domain-containing protein</fullName>
    </recommendedName>
</protein>
<evidence type="ECO:0000313" key="3">
    <source>
        <dbReference type="Proteomes" id="UP000749010"/>
    </source>
</evidence>
<name>A0ABX1TV92_9PROT</name>
<dbReference type="RefSeq" id="WP_169065189.1">
    <property type="nucleotide sequence ID" value="NZ_SPMY01000007.1"/>
</dbReference>
<evidence type="ECO:0008006" key="4">
    <source>
        <dbReference type="Google" id="ProtNLM"/>
    </source>
</evidence>
<evidence type="ECO:0000313" key="2">
    <source>
        <dbReference type="EMBL" id="NMQ26737.1"/>
    </source>
</evidence>